<protein>
    <recommendedName>
        <fullName evidence="8">Acetate kinase</fullName>
    </recommendedName>
</protein>
<evidence type="ECO:0000313" key="5">
    <source>
        <dbReference type="EMBL" id="EKX50350.1"/>
    </source>
</evidence>
<dbReference type="NCBIfam" id="TIGR00016">
    <property type="entry name" value="ackA"/>
    <property type="match status" value="1"/>
</dbReference>
<proteinExistence type="inferred from homology"/>
<evidence type="ECO:0000256" key="2">
    <source>
        <dbReference type="ARBA" id="ARBA00022741"/>
    </source>
</evidence>
<dbReference type="PROSITE" id="PS01075">
    <property type="entry name" value="ACETATE_KINASE_1"/>
    <property type="match status" value="1"/>
</dbReference>
<accession>L1JQA4</accession>
<dbReference type="KEGG" id="gtt:GUITHDRAFT_67164"/>
<keyword evidence="2" id="KW-0547">Nucleotide-binding</keyword>
<feature type="non-terminal residue" evidence="5">
    <location>
        <position position="435"/>
    </location>
</feature>
<dbReference type="OrthoDB" id="67445at2759"/>
<dbReference type="InterPro" id="IPR004372">
    <property type="entry name" value="Ac/propionate_kinase"/>
</dbReference>
<dbReference type="InterPro" id="IPR043129">
    <property type="entry name" value="ATPase_NBD"/>
</dbReference>
<dbReference type="EMBL" id="JH992979">
    <property type="protein sequence ID" value="EKX50350.1"/>
    <property type="molecule type" value="Genomic_DNA"/>
</dbReference>
<dbReference type="PaxDb" id="55529-EKX50350"/>
<evidence type="ECO:0000256" key="3">
    <source>
        <dbReference type="ARBA" id="ARBA00022777"/>
    </source>
</evidence>
<dbReference type="PANTHER" id="PTHR21060">
    <property type="entry name" value="ACETATE KINASE"/>
    <property type="match status" value="1"/>
</dbReference>
<dbReference type="Gene3D" id="3.30.420.40">
    <property type="match status" value="2"/>
</dbReference>
<dbReference type="RefSeq" id="XP_005837330.1">
    <property type="nucleotide sequence ID" value="XM_005837273.1"/>
</dbReference>
<keyword evidence="1" id="KW-0808">Transferase</keyword>
<name>L1JQA4_GUITC</name>
<keyword evidence="3" id="KW-0418">Kinase</keyword>
<dbReference type="eggNOG" id="ENOG502QSJJ">
    <property type="taxonomic scope" value="Eukaryota"/>
</dbReference>
<organism evidence="5">
    <name type="scientific">Guillardia theta (strain CCMP2712)</name>
    <name type="common">Cryptophyte</name>
    <dbReference type="NCBI Taxonomy" id="905079"/>
    <lineage>
        <taxon>Eukaryota</taxon>
        <taxon>Cryptophyceae</taxon>
        <taxon>Pyrenomonadales</taxon>
        <taxon>Geminigeraceae</taxon>
        <taxon>Guillardia</taxon>
    </lineage>
</organism>
<dbReference type="GO" id="GO:0008776">
    <property type="term" value="F:acetate kinase activity"/>
    <property type="evidence" value="ECO:0007669"/>
    <property type="project" value="TreeGrafter"/>
</dbReference>
<dbReference type="InterPro" id="IPR000890">
    <property type="entry name" value="Aliphatic_acid_kin_short-chain"/>
</dbReference>
<dbReference type="InterPro" id="IPR023865">
    <property type="entry name" value="Aliphatic_acid_kinase_CS"/>
</dbReference>
<evidence type="ECO:0000313" key="6">
    <source>
        <dbReference type="EnsemblProtists" id="EKX50350"/>
    </source>
</evidence>
<dbReference type="PIRSF" id="PIRSF000722">
    <property type="entry name" value="Acetate_prop_kin"/>
    <property type="match status" value="1"/>
</dbReference>
<dbReference type="PROSITE" id="PS01076">
    <property type="entry name" value="ACETATE_KINASE_2"/>
    <property type="match status" value="1"/>
</dbReference>
<dbReference type="CDD" id="cd24010">
    <property type="entry name" value="ASKHA_NBD_AcK_PK"/>
    <property type="match status" value="1"/>
</dbReference>
<evidence type="ECO:0000256" key="4">
    <source>
        <dbReference type="ARBA" id="ARBA00022840"/>
    </source>
</evidence>
<dbReference type="EnsemblProtists" id="EKX50350">
    <property type="protein sequence ID" value="EKX50350"/>
    <property type="gene ID" value="GUITHDRAFT_67164"/>
</dbReference>
<dbReference type="HAMAP" id="MF_00020">
    <property type="entry name" value="Acetate_kinase"/>
    <property type="match status" value="1"/>
</dbReference>
<reference evidence="5 7" key="1">
    <citation type="journal article" date="2012" name="Nature">
        <title>Algal genomes reveal evolutionary mosaicism and the fate of nucleomorphs.</title>
        <authorList>
            <consortium name="DOE Joint Genome Institute"/>
            <person name="Curtis B.A."/>
            <person name="Tanifuji G."/>
            <person name="Burki F."/>
            <person name="Gruber A."/>
            <person name="Irimia M."/>
            <person name="Maruyama S."/>
            <person name="Arias M.C."/>
            <person name="Ball S.G."/>
            <person name="Gile G.H."/>
            <person name="Hirakawa Y."/>
            <person name="Hopkins J.F."/>
            <person name="Kuo A."/>
            <person name="Rensing S.A."/>
            <person name="Schmutz J."/>
            <person name="Symeonidi A."/>
            <person name="Elias M."/>
            <person name="Eveleigh R.J."/>
            <person name="Herman E.K."/>
            <person name="Klute M.J."/>
            <person name="Nakayama T."/>
            <person name="Obornik M."/>
            <person name="Reyes-Prieto A."/>
            <person name="Armbrust E.V."/>
            <person name="Aves S.J."/>
            <person name="Beiko R.G."/>
            <person name="Coutinho P."/>
            <person name="Dacks J.B."/>
            <person name="Durnford D.G."/>
            <person name="Fast N.M."/>
            <person name="Green B.R."/>
            <person name="Grisdale C.J."/>
            <person name="Hempel F."/>
            <person name="Henrissat B."/>
            <person name="Hoppner M.P."/>
            <person name="Ishida K."/>
            <person name="Kim E."/>
            <person name="Koreny L."/>
            <person name="Kroth P.G."/>
            <person name="Liu Y."/>
            <person name="Malik S.B."/>
            <person name="Maier U.G."/>
            <person name="McRose D."/>
            <person name="Mock T."/>
            <person name="Neilson J.A."/>
            <person name="Onodera N.T."/>
            <person name="Poole A.M."/>
            <person name="Pritham E.J."/>
            <person name="Richards T.A."/>
            <person name="Rocap G."/>
            <person name="Roy S.W."/>
            <person name="Sarai C."/>
            <person name="Schaack S."/>
            <person name="Shirato S."/>
            <person name="Slamovits C.H."/>
            <person name="Spencer D.F."/>
            <person name="Suzuki S."/>
            <person name="Worden A.Z."/>
            <person name="Zauner S."/>
            <person name="Barry K."/>
            <person name="Bell C."/>
            <person name="Bharti A.K."/>
            <person name="Crow J.A."/>
            <person name="Grimwood J."/>
            <person name="Kramer R."/>
            <person name="Lindquist E."/>
            <person name="Lucas S."/>
            <person name="Salamov A."/>
            <person name="McFadden G.I."/>
            <person name="Lane C.E."/>
            <person name="Keeling P.J."/>
            <person name="Gray M.W."/>
            <person name="Grigoriev I.V."/>
            <person name="Archibald J.M."/>
        </authorList>
    </citation>
    <scope>NUCLEOTIDE SEQUENCE</scope>
    <source>
        <strain evidence="5 7">CCMP2712</strain>
    </source>
</reference>
<dbReference type="STRING" id="905079.L1JQA4"/>
<dbReference type="PANTHER" id="PTHR21060:SF15">
    <property type="entry name" value="ACETATE KINASE-RELATED"/>
    <property type="match status" value="1"/>
</dbReference>
<dbReference type="HOGENOM" id="CLU_020352_0_1_1"/>
<dbReference type="SUPFAM" id="SSF53067">
    <property type="entry name" value="Actin-like ATPase domain"/>
    <property type="match status" value="2"/>
</dbReference>
<keyword evidence="7" id="KW-1185">Reference proteome</keyword>
<dbReference type="Pfam" id="PF00871">
    <property type="entry name" value="Acetate_kinase"/>
    <property type="match status" value="1"/>
</dbReference>
<dbReference type="OMA" id="HKYVSQR"/>
<reference evidence="6" key="3">
    <citation type="submission" date="2015-06" db="UniProtKB">
        <authorList>
            <consortium name="EnsemblProtists"/>
        </authorList>
    </citation>
    <scope>IDENTIFICATION</scope>
</reference>
<gene>
    <name evidence="5" type="ORF">GUITHDRAFT_67164</name>
</gene>
<dbReference type="GO" id="GO:0006083">
    <property type="term" value="P:acetate metabolic process"/>
    <property type="evidence" value="ECO:0007669"/>
    <property type="project" value="TreeGrafter"/>
</dbReference>
<dbReference type="GeneID" id="17306911"/>
<evidence type="ECO:0000313" key="7">
    <source>
        <dbReference type="Proteomes" id="UP000011087"/>
    </source>
</evidence>
<reference evidence="7" key="2">
    <citation type="submission" date="2012-11" db="EMBL/GenBank/DDBJ databases">
        <authorList>
            <person name="Kuo A."/>
            <person name="Curtis B.A."/>
            <person name="Tanifuji G."/>
            <person name="Burki F."/>
            <person name="Gruber A."/>
            <person name="Irimia M."/>
            <person name="Maruyama S."/>
            <person name="Arias M.C."/>
            <person name="Ball S.G."/>
            <person name="Gile G.H."/>
            <person name="Hirakawa Y."/>
            <person name="Hopkins J.F."/>
            <person name="Rensing S.A."/>
            <person name="Schmutz J."/>
            <person name="Symeonidi A."/>
            <person name="Elias M."/>
            <person name="Eveleigh R.J."/>
            <person name="Herman E.K."/>
            <person name="Klute M.J."/>
            <person name="Nakayama T."/>
            <person name="Obornik M."/>
            <person name="Reyes-Prieto A."/>
            <person name="Armbrust E.V."/>
            <person name="Aves S.J."/>
            <person name="Beiko R.G."/>
            <person name="Coutinho P."/>
            <person name="Dacks J.B."/>
            <person name="Durnford D.G."/>
            <person name="Fast N.M."/>
            <person name="Green B.R."/>
            <person name="Grisdale C."/>
            <person name="Hempe F."/>
            <person name="Henrissat B."/>
            <person name="Hoppner M.P."/>
            <person name="Ishida K.-I."/>
            <person name="Kim E."/>
            <person name="Koreny L."/>
            <person name="Kroth P.G."/>
            <person name="Liu Y."/>
            <person name="Malik S.-B."/>
            <person name="Maier U.G."/>
            <person name="McRose D."/>
            <person name="Mock T."/>
            <person name="Neilson J.A."/>
            <person name="Onodera N.T."/>
            <person name="Poole A.M."/>
            <person name="Pritham E.J."/>
            <person name="Richards T.A."/>
            <person name="Rocap G."/>
            <person name="Roy S.W."/>
            <person name="Sarai C."/>
            <person name="Schaack S."/>
            <person name="Shirato S."/>
            <person name="Slamovits C.H."/>
            <person name="Spencer D.F."/>
            <person name="Suzuki S."/>
            <person name="Worden A.Z."/>
            <person name="Zauner S."/>
            <person name="Barry K."/>
            <person name="Bell C."/>
            <person name="Bharti A.K."/>
            <person name="Crow J.A."/>
            <person name="Grimwood J."/>
            <person name="Kramer R."/>
            <person name="Lindquist E."/>
            <person name="Lucas S."/>
            <person name="Salamov A."/>
            <person name="McFadden G.I."/>
            <person name="Lane C.E."/>
            <person name="Keeling P.J."/>
            <person name="Gray M.W."/>
            <person name="Grigoriev I.V."/>
            <person name="Archibald J.M."/>
        </authorList>
    </citation>
    <scope>NUCLEOTIDE SEQUENCE</scope>
    <source>
        <strain evidence="7">CCMP2712</strain>
    </source>
</reference>
<sequence>MPALCRAITRRLPPLLRTRPVIAHVRWFSSSKHKHNNYALVLNAGSSSIKYGLFDIKTDGKDGTELCSGIVDSLGSENAKLKHKDVTGGKEVIHEMSIPDHATGLKKVVEILTERDGAIQDLNDIKVVGHRVAHGGNMFSGPTVIDDQVIQAIEKCSTLAPLHNPANLIGIRIAKELFPAPHVAVFDTAFHTTMPPESYRYAIPKELYEEHGIRRYGFHGTSYTFVLGATASVLKRPIEDLNVIMLHLGSGASMCCVKNGKGIDTTMGMTPLEGLVMATRCGDVDPGIYTHLCTQLNMSPAEVDRMLNRRSGLLGLCGQNDMRSIISAASKGDQDAKLARQIFVERIRKYLGAYLVKLNGELDAIVFTGGIGENDFALRESICDGLRSLGIELDTTKNLSGLSLCEVQGTFSRTKILVIPTNEELSIALQSADVA</sequence>
<dbReference type="Proteomes" id="UP000011087">
    <property type="component" value="Unassembled WGS sequence"/>
</dbReference>
<keyword evidence="4" id="KW-0067">ATP-binding</keyword>
<evidence type="ECO:0000256" key="1">
    <source>
        <dbReference type="ARBA" id="ARBA00022679"/>
    </source>
</evidence>
<evidence type="ECO:0008006" key="8">
    <source>
        <dbReference type="Google" id="ProtNLM"/>
    </source>
</evidence>
<dbReference type="AlphaFoldDB" id="L1JQA4"/>
<dbReference type="GO" id="GO:0005524">
    <property type="term" value="F:ATP binding"/>
    <property type="evidence" value="ECO:0007669"/>
    <property type="project" value="UniProtKB-KW"/>
</dbReference>
<dbReference type="PRINTS" id="PR00471">
    <property type="entry name" value="ACETATEKNASE"/>
</dbReference>